<accession>A0A2G5HJB7</accession>
<feature type="region of interest" description="Disordered" evidence="1">
    <location>
        <begin position="124"/>
        <end position="154"/>
    </location>
</feature>
<evidence type="ECO:0000313" key="2">
    <source>
        <dbReference type="EMBL" id="PIA92630.1"/>
    </source>
</evidence>
<feature type="region of interest" description="Disordered" evidence="1">
    <location>
        <begin position="464"/>
        <end position="541"/>
    </location>
</feature>
<keyword evidence="5" id="KW-1185">Reference proteome</keyword>
<dbReference type="PANTHER" id="PTHR28058:SF1">
    <property type="entry name" value="SMALL RIBOSOMAL SUBUNIT PROTEIN BS1M"/>
    <property type="match status" value="1"/>
</dbReference>
<dbReference type="PANTHER" id="PTHR28058">
    <property type="entry name" value="37S RIBOSOMAL PROTEIN MRP51, MITOCHONDRIAL"/>
    <property type="match status" value="1"/>
</dbReference>
<dbReference type="GO" id="GO:0003735">
    <property type="term" value="F:structural constituent of ribosome"/>
    <property type="evidence" value="ECO:0007669"/>
    <property type="project" value="TreeGrafter"/>
</dbReference>
<dbReference type="InterPro" id="IPR016712">
    <property type="entry name" value="Rbsml_bS1m-like"/>
</dbReference>
<feature type="compositionally biased region" description="Low complexity" evidence="1">
    <location>
        <begin position="528"/>
        <end position="541"/>
    </location>
</feature>
<dbReference type="Proteomes" id="UP001302367">
    <property type="component" value="Chromosome 4"/>
</dbReference>
<dbReference type="GO" id="GO:0070124">
    <property type="term" value="P:mitochondrial translational initiation"/>
    <property type="evidence" value="ECO:0007669"/>
    <property type="project" value="TreeGrafter"/>
</dbReference>
<proteinExistence type="predicted"/>
<dbReference type="OrthoDB" id="3913595at2759"/>
<gene>
    <name evidence="2" type="ORF">CB0940_04703</name>
    <name evidence="3" type="ORF">RHO25_006599</name>
</gene>
<dbReference type="GO" id="GO:0005763">
    <property type="term" value="C:mitochondrial small ribosomal subunit"/>
    <property type="evidence" value="ECO:0007669"/>
    <property type="project" value="TreeGrafter"/>
</dbReference>
<organism evidence="2 4">
    <name type="scientific">Cercospora beticola</name>
    <name type="common">Sugarbeet leaf spot fungus</name>
    <dbReference type="NCBI Taxonomy" id="122368"/>
    <lineage>
        <taxon>Eukaryota</taxon>
        <taxon>Fungi</taxon>
        <taxon>Dikarya</taxon>
        <taxon>Ascomycota</taxon>
        <taxon>Pezizomycotina</taxon>
        <taxon>Dothideomycetes</taxon>
        <taxon>Dothideomycetidae</taxon>
        <taxon>Mycosphaerellales</taxon>
        <taxon>Mycosphaerellaceae</taxon>
        <taxon>Cercospora</taxon>
    </lineage>
</organism>
<protein>
    <recommendedName>
        <fullName evidence="6">37S ribosomal protein mrp51, mitochondrial</fullName>
    </recommendedName>
</protein>
<evidence type="ECO:0000256" key="1">
    <source>
        <dbReference type="SAM" id="MobiDB-lite"/>
    </source>
</evidence>
<evidence type="ECO:0000313" key="4">
    <source>
        <dbReference type="Proteomes" id="UP000230605"/>
    </source>
</evidence>
<evidence type="ECO:0008006" key="6">
    <source>
        <dbReference type="Google" id="ProtNLM"/>
    </source>
</evidence>
<sequence>MSKSLHSPTARLLQSSRLFSLPRPLPPPILESPSASGAYKASETATLPYPTHQAIATPASSHFRGDWGLKRPIPRKTTARSTTPVIRVRAQDNTQHITDFESAADHVLTEAKWRQMGIPLINKDGRTNYSGNRGTPQSVYDDNLDNTDPDATRFDAQLPSGRQNLSSANAETGNQRWKFAGPWLAGMEEGEFEDYVSDKLSKRKAEFKKFLAKRILEKRIRDEERVNRERGQGGALPAKRVEQLRQYVEENYDSEEKKLRDDHIHQHLGSALTAAICDFLDLPGVEMGRQNFAHSALLQNQLNSLTSTQGPPSTHPGAGLSYIRTNAFMENHPYWGPQAHRAPVKARVMTPRTSATFNNHYALLGIGGVVARDPIGTGVNVDSRAAVPEYNENEKEEHYANPDRMVTALDENLPGGNKIWVHPQSAHINEAGFIDLEISRGDKEAIAVKRNKVQHIHDARSQSFGATGSGYVGGARPGQEPNYGSSLPDMRRRRTSGVEGFDREMGRSPLDQAQATERIRRLMDGYTPKNSPSDSSKSSVE</sequence>
<feature type="compositionally biased region" description="Gly residues" evidence="1">
    <location>
        <begin position="467"/>
        <end position="476"/>
    </location>
</feature>
<dbReference type="EMBL" id="CP134187">
    <property type="protein sequence ID" value="WPB01965.1"/>
    <property type="molecule type" value="Genomic_DNA"/>
</dbReference>
<dbReference type="Proteomes" id="UP000230605">
    <property type="component" value="Chromosome 4"/>
</dbReference>
<dbReference type="AlphaFoldDB" id="A0A2G5HJB7"/>
<evidence type="ECO:0000313" key="5">
    <source>
        <dbReference type="Proteomes" id="UP001302367"/>
    </source>
</evidence>
<dbReference type="EMBL" id="LKMD01000105">
    <property type="protein sequence ID" value="PIA92630.1"/>
    <property type="molecule type" value="Genomic_DNA"/>
</dbReference>
<reference evidence="3 5" key="2">
    <citation type="submission" date="2023-09" db="EMBL/GenBank/DDBJ databases">
        <title>Complete-Gapless Cercospora beticola genome.</title>
        <authorList>
            <person name="Wyatt N.A."/>
            <person name="Spanner R.E."/>
            <person name="Bolton M.D."/>
        </authorList>
    </citation>
    <scope>NUCLEOTIDE SEQUENCE [LARGE SCALE GENOMIC DNA]</scope>
    <source>
        <strain evidence="3">Cb09-40</strain>
    </source>
</reference>
<reference evidence="2 4" key="1">
    <citation type="submission" date="2015-10" db="EMBL/GenBank/DDBJ databases">
        <title>The cercosporin biosynthetic gene cluster was horizontally transferred to several fungal lineages and shown to be expanded in Cercospora beticola based on microsynteny with recipient genomes.</title>
        <authorList>
            <person name="De Jonge R."/>
            <person name="Ebert M.K."/>
            <person name="Suttle J.C."/>
            <person name="Jurick Ii W.M."/>
            <person name="Secor G.A."/>
            <person name="Thomma B.P."/>
            <person name="Van De Peer Y."/>
            <person name="Bolton M.D."/>
        </authorList>
    </citation>
    <scope>NUCLEOTIDE SEQUENCE [LARGE SCALE GENOMIC DNA]</scope>
    <source>
        <strain evidence="2 4">09-40</strain>
    </source>
</reference>
<evidence type="ECO:0000313" key="3">
    <source>
        <dbReference type="EMBL" id="WPB01965.1"/>
    </source>
</evidence>
<dbReference type="Pfam" id="PF11709">
    <property type="entry name" value="Mit_ribos_Mrp51"/>
    <property type="match status" value="1"/>
</dbReference>
<name>A0A2G5HJB7_CERBT</name>
<feature type="compositionally biased region" description="Polar residues" evidence="1">
    <location>
        <begin position="127"/>
        <end position="140"/>
    </location>
</feature>